<dbReference type="Pfam" id="PF08518">
    <property type="entry name" value="GIT_SHD"/>
    <property type="match status" value="2"/>
</dbReference>
<feature type="compositionally biased region" description="Polar residues" evidence="3">
    <location>
        <begin position="238"/>
        <end position="251"/>
    </location>
</feature>
<name>A0A8H3IVA7_9LECA</name>
<dbReference type="SMART" id="SM00555">
    <property type="entry name" value="GIT"/>
    <property type="match status" value="2"/>
</dbReference>
<evidence type="ECO:0000256" key="1">
    <source>
        <dbReference type="ARBA" id="ARBA00022737"/>
    </source>
</evidence>
<dbReference type="InterPro" id="IPR039892">
    <property type="entry name" value="Spa2/Sph1"/>
</dbReference>
<organism evidence="5 6">
    <name type="scientific">Alectoria fallacina</name>
    <dbReference type="NCBI Taxonomy" id="1903189"/>
    <lineage>
        <taxon>Eukaryota</taxon>
        <taxon>Fungi</taxon>
        <taxon>Dikarya</taxon>
        <taxon>Ascomycota</taxon>
        <taxon>Pezizomycotina</taxon>
        <taxon>Lecanoromycetes</taxon>
        <taxon>OSLEUM clade</taxon>
        <taxon>Lecanoromycetidae</taxon>
        <taxon>Lecanorales</taxon>
        <taxon>Lecanorineae</taxon>
        <taxon>Parmeliaceae</taxon>
        <taxon>Alectoria</taxon>
    </lineage>
</organism>
<dbReference type="GO" id="GO:0005826">
    <property type="term" value="C:actomyosin contractile ring"/>
    <property type="evidence" value="ECO:0007669"/>
    <property type="project" value="TreeGrafter"/>
</dbReference>
<feature type="coiled-coil region" evidence="2">
    <location>
        <begin position="474"/>
        <end position="522"/>
    </location>
</feature>
<dbReference type="AlphaFoldDB" id="A0A8H3IVA7"/>
<dbReference type="GO" id="GO:1902716">
    <property type="term" value="C:cell cortex of growing cell tip"/>
    <property type="evidence" value="ECO:0007669"/>
    <property type="project" value="TreeGrafter"/>
</dbReference>
<dbReference type="InterPro" id="IPR022018">
    <property type="entry name" value="GIT1_C"/>
</dbReference>
<keyword evidence="6" id="KW-1185">Reference proteome</keyword>
<accession>A0A8H3IVA7</accession>
<dbReference type="OrthoDB" id="5588096at2759"/>
<feature type="region of interest" description="Disordered" evidence="3">
    <location>
        <begin position="225"/>
        <end position="251"/>
    </location>
</feature>
<dbReference type="GO" id="GO:0005078">
    <property type="term" value="F:MAP-kinase scaffold activity"/>
    <property type="evidence" value="ECO:0007669"/>
    <property type="project" value="TreeGrafter"/>
</dbReference>
<evidence type="ECO:0000313" key="5">
    <source>
        <dbReference type="EMBL" id="CAF9929540.1"/>
    </source>
</evidence>
<feature type="domain" description="GIT Spa2 homology (SHD)" evidence="4">
    <location>
        <begin position="185"/>
        <end position="215"/>
    </location>
</feature>
<gene>
    <name evidence="5" type="primary">SPA2</name>
    <name evidence="5" type="ORF">ALECFALPRED_004391</name>
</gene>
<feature type="compositionally biased region" description="Polar residues" evidence="3">
    <location>
        <begin position="270"/>
        <end position="293"/>
    </location>
</feature>
<feature type="region of interest" description="Disordered" evidence="3">
    <location>
        <begin position="1"/>
        <end position="82"/>
    </location>
</feature>
<feature type="region of interest" description="Disordered" evidence="3">
    <location>
        <begin position="347"/>
        <end position="379"/>
    </location>
</feature>
<evidence type="ECO:0000313" key="6">
    <source>
        <dbReference type="Proteomes" id="UP000664203"/>
    </source>
</evidence>
<dbReference type="InterPro" id="IPR013724">
    <property type="entry name" value="GIT_SHD"/>
</dbReference>
<feature type="domain" description="GIT Spa2 homology (SHD)" evidence="4">
    <location>
        <begin position="128"/>
        <end position="158"/>
    </location>
</feature>
<dbReference type="Gene3D" id="1.20.120.330">
    <property type="entry name" value="Nucleotidyltransferases domain 2"/>
    <property type="match status" value="1"/>
</dbReference>
<dbReference type="EMBL" id="CAJPDR010000270">
    <property type="protein sequence ID" value="CAF9929540.1"/>
    <property type="molecule type" value="Genomic_DNA"/>
</dbReference>
<keyword evidence="1" id="KW-0677">Repeat</keyword>
<keyword evidence="2" id="KW-0175">Coiled coil</keyword>
<evidence type="ECO:0000256" key="2">
    <source>
        <dbReference type="SAM" id="Coils"/>
    </source>
</evidence>
<dbReference type="Proteomes" id="UP000664203">
    <property type="component" value="Unassembled WGS sequence"/>
</dbReference>
<dbReference type="PANTHER" id="PTHR21601">
    <property type="entry name" value="SPA2 PROTEIN"/>
    <property type="match status" value="1"/>
</dbReference>
<sequence length="875" mass="97258">MNGHLDPLSPNTTHGSEWSGVSGYNSAPPPYSPTLPHTRGNLVTPPISGSSNGGQGRISNGMSHRPGNPSPPHSIARSSYGTTISISDGQRRRTLVMEERLSQHYAILKRFLSQSLRDEKGNTRPNRARDKLLRLSPVQFEELSTDVYDELLRRQSSTAQQTNAPGQVPPYLLPKENFHPKRNQARQKLATLPPPRFQDLATDVFYELERRFPTFAGNSISRIGSPAMSMRGPPSRVGSPNGTRPNYGQRNASLGSQVMAGLGIPGAEASNDNQGRPMAKTSQSNTIIPNKSTMVEDDDEEGSDIYGSRRDTTFTSRSMGGSDKDRKAIAEFETQVEELQVKVKGLEDQVREKDSQMRRMHESRNEEQSAKKKERENWTNLQSDLDDKLTEARNLNNNLQSELDKVRIDHANTEGELRSQVDTLTTEASVGKSEWKARYDNLDKVHQELRSALWRQDKVTTDVKQEAAGFLNQMKALSERSNESQEREEDLVRQIHKFEKELQEWKNRYARKRTQARTLRASAMAISLQQADAGQVANNGGFTSQDGLVKDIHVTRFQIAIDELLQSARGDEPNAVLKSVKPVVIAVRDIIIDLGDTQSSQDEAMQQKYKFKAKVSATANNLITASKNFATSKGLSPVSLLDAAASHLTTSTVELIRLVKIRPTPAQDLEEQDENDVIADSPADNYGMSRVRESTGADSVYSTVTDPRRSIQHATQSKSAKLNQNDFPNGAQYAIGPKSTHGIYKYPDSKREELRTFLESRTDHLIPSIQALVSSIRTSAEAPDILDHLAAIVATTSQIIAKTHDASPSEQSVQRLVLSLSECVDRLEDKGREGEDIDDDRDWGIFVKGLPPLAFEIARSAKELMTWVEGKADKE</sequence>
<feature type="compositionally biased region" description="Basic and acidic residues" evidence="3">
    <location>
        <begin position="347"/>
        <end position="377"/>
    </location>
</feature>
<protein>
    <submittedName>
        <fullName evidence="5">Component of the polarisome</fullName>
    </submittedName>
</protein>
<dbReference type="PANTHER" id="PTHR21601:SF0">
    <property type="entry name" value="PROTEIN SPA2-RELATED"/>
    <property type="match status" value="1"/>
</dbReference>
<feature type="region of interest" description="Disordered" evidence="3">
    <location>
        <begin position="267"/>
        <end position="322"/>
    </location>
</feature>
<reference evidence="5" key="1">
    <citation type="submission" date="2021-03" db="EMBL/GenBank/DDBJ databases">
        <authorList>
            <person name="Tagirdzhanova G."/>
        </authorList>
    </citation>
    <scope>NUCLEOTIDE SEQUENCE</scope>
</reference>
<evidence type="ECO:0000256" key="3">
    <source>
        <dbReference type="SAM" id="MobiDB-lite"/>
    </source>
</evidence>
<proteinExistence type="predicted"/>
<comment type="caution">
    <text evidence="5">The sequence shown here is derived from an EMBL/GenBank/DDBJ whole genome shotgun (WGS) entry which is preliminary data.</text>
</comment>
<dbReference type="Pfam" id="PF12205">
    <property type="entry name" value="GIT1_C"/>
    <property type="match status" value="1"/>
</dbReference>
<dbReference type="InterPro" id="IPR056439">
    <property type="entry name" value="VBS_C3G9"/>
</dbReference>
<dbReference type="Pfam" id="PF23742">
    <property type="entry name" value="VBS_C3G9"/>
    <property type="match status" value="1"/>
</dbReference>
<evidence type="ECO:0000259" key="4">
    <source>
        <dbReference type="SMART" id="SM00555"/>
    </source>
</evidence>